<keyword evidence="5" id="KW-0677">Repeat</keyword>
<dbReference type="InterPro" id="IPR027417">
    <property type="entry name" value="P-loop_NTPase"/>
</dbReference>
<evidence type="ECO:0000256" key="10">
    <source>
        <dbReference type="ARBA" id="ARBA00023180"/>
    </source>
</evidence>
<feature type="transmembrane region" description="Helical" evidence="12">
    <location>
        <begin position="171"/>
        <end position="190"/>
    </location>
</feature>
<comment type="caution">
    <text evidence="15">The sequence shown here is derived from an EMBL/GenBank/DDBJ whole genome shotgun (WGS) entry which is preliminary data.</text>
</comment>
<dbReference type="PROSITE" id="PS50893">
    <property type="entry name" value="ABC_TRANSPORTER_2"/>
    <property type="match status" value="2"/>
</dbReference>
<feature type="domain" description="ABC transmembrane type-1" evidence="14">
    <location>
        <begin position="581"/>
        <end position="868"/>
    </location>
</feature>
<dbReference type="EMBL" id="CM029037">
    <property type="protein sequence ID" value="KAG2659011.1"/>
    <property type="molecule type" value="Genomic_DNA"/>
</dbReference>
<feature type="transmembrane region" description="Helical" evidence="12">
    <location>
        <begin position="701"/>
        <end position="721"/>
    </location>
</feature>
<name>A0A8T0XBT9_PANVG</name>
<gene>
    <name evidence="15" type="ORF">PVAP13_1KG329000</name>
</gene>
<dbReference type="GO" id="GO:0140359">
    <property type="term" value="F:ABC-type transporter activity"/>
    <property type="evidence" value="ECO:0007669"/>
    <property type="project" value="InterPro"/>
</dbReference>
<dbReference type="GO" id="GO:0005524">
    <property type="term" value="F:ATP binding"/>
    <property type="evidence" value="ECO:0007669"/>
    <property type="project" value="UniProtKB-KW"/>
</dbReference>
<feature type="transmembrane region" description="Helical" evidence="12">
    <location>
        <begin position="587"/>
        <end position="611"/>
    </location>
</feature>
<sequence>MAFLEGYCWARTAERQASRMRARYLRAVLRQDMEYFDLRAGLASEVVASLSSDSLAVQDVLSERVPNLVANATMFVGSYAVAFALAWRLALAAPPSVLLLVVPGVMYGRVLTGLARRVRERYALAGAVAEQAVSSVRTVYSFAAETRAVARFAAALEEPARLGLRQGLVKGVAVGSNGVTFAVWAFNVWYGSRLVMYHGYQGGTVFAVSTAIVGGGTALGWGLSNVKYFSEASAAAERIMEMIRRVPKIDSESDAGVELDDVAGELELRNVTFCYPSRPQSPVFTKLSLRVPAGHTVALVGASGSGKSTVIALLERFYDPSAGDVMLDGVDIRRLRLKWLRAQMGLVSQEPALFATTIRQNILFGKEDATEEEIVAAANAANAHDFISQLPQGYETQVGERGIQMSGGQKQRIAIARAILKSPKILLFDEATSALDSQSESVVQEALQVASMGRTTIVIAHCLSTIRNADTIAVMQSGEVKELGSHHELIANESGLYSSLVHLQRIGDTNGEANRQIGRIGYTSASVRKPGSHDMSRILCLDNRQTVDGGADDCTNKKPKVHVPSFKRLLMLNAPEWKHALIGSFSAALFGGIQPMYAYIIGSMFSVYFLTDHAEIKNRTRDHAFIFVALAVLSLLLNIGQHYNFGAMGEYLTKRIREQILKRILTFEIGWFDRDGNSTGAVCSLLAKDANIVRALAGDRMALVIQAVSAVLIAWTMGLVIAWRLALVMIAVQPLIICCFYARNILLRSVSNKAMEAQSKSSKLSAEAVSNLHTITAFSSQDLILCLFDQAQYITRKENIRQSWFAGLALGTSVGLMACTWPLNFWYGGKLMAAHQITAKALYQTFMIIVSTGRVIADAGSMTTDLAKGAEAVSSMFAILDRKTKIEPDNPKGYKPEKVQGDVQIVGVDFAYPSRPNVIIFKKFSLSIQPGKSTAIVGQNGSGKSTIILLIERFYDPHQGVVKIDGIDIKMYNLRALRRHIGLVSQEPTLFAGTIRENIMYGIETASEEEIENAARSANAHEFISSLKDGYDTWCGERGLHLSGGQKQRIAIARAILKNPAILLLDEATSALDSQSEKVVQEALDRVMIGRTSVVVAHRISTIQKCDLIVVLEKGVVVEKGTHTSLIAKGPSAKYFGLVSLQQGGNLH</sequence>
<dbReference type="InterPro" id="IPR003593">
    <property type="entry name" value="AAA+_ATPase"/>
</dbReference>
<evidence type="ECO:0000256" key="11">
    <source>
        <dbReference type="ARBA" id="ARBA00062948"/>
    </source>
</evidence>
<feature type="domain" description="ABC transporter" evidence="13">
    <location>
        <begin position="903"/>
        <end position="1139"/>
    </location>
</feature>
<keyword evidence="8 12" id="KW-1133">Transmembrane helix</keyword>
<dbReference type="PROSITE" id="PS50929">
    <property type="entry name" value="ABC_TM1F"/>
    <property type="match status" value="2"/>
</dbReference>
<dbReference type="PANTHER" id="PTHR45136">
    <property type="entry name" value="ABC TRANSPORTER DOMAIN-CONTAINING PROTEIN"/>
    <property type="match status" value="1"/>
</dbReference>
<dbReference type="SMART" id="SM00382">
    <property type="entry name" value="AAA"/>
    <property type="match status" value="2"/>
</dbReference>
<dbReference type="CDD" id="cd03249">
    <property type="entry name" value="ABC_MTABC3_MDL1_MDL2"/>
    <property type="match status" value="2"/>
</dbReference>
<feature type="transmembrane region" description="Helical" evidence="12">
    <location>
        <begin position="68"/>
        <end position="90"/>
    </location>
</feature>
<dbReference type="Proteomes" id="UP000823388">
    <property type="component" value="Chromosome 1K"/>
</dbReference>
<dbReference type="Pfam" id="PF00005">
    <property type="entry name" value="ABC_tran"/>
    <property type="match status" value="2"/>
</dbReference>
<dbReference type="Gene3D" id="1.20.1560.10">
    <property type="entry name" value="ABC transporter type 1, transmembrane domain"/>
    <property type="match status" value="1"/>
</dbReference>
<dbReference type="InterPro" id="IPR036640">
    <property type="entry name" value="ABC1_TM_sf"/>
</dbReference>
<evidence type="ECO:0000313" key="16">
    <source>
        <dbReference type="Proteomes" id="UP000823388"/>
    </source>
</evidence>
<comment type="similarity">
    <text evidence="2">Belongs to the ABC transporter superfamily. ABCB family. Multidrug resistance exporter (TC 3.A.1.201) subfamily.</text>
</comment>
<keyword evidence="16" id="KW-1185">Reference proteome</keyword>
<feature type="transmembrane region" description="Helical" evidence="12">
    <location>
        <begin position="96"/>
        <end position="115"/>
    </location>
</feature>
<keyword evidence="6" id="KW-0547">Nucleotide-binding</keyword>
<evidence type="ECO:0000256" key="1">
    <source>
        <dbReference type="ARBA" id="ARBA00004651"/>
    </source>
</evidence>
<dbReference type="Pfam" id="PF00664">
    <property type="entry name" value="ABC_membrane"/>
    <property type="match status" value="2"/>
</dbReference>
<evidence type="ECO:0000256" key="3">
    <source>
        <dbReference type="ARBA" id="ARBA00022448"/>
    </source>
</evidence>
<reference evidence="15 16" key="1">
    <citation type="submission" date="2020-05" db="EMBL/GenBank/DDBJ databases">
        <title>WGS assembly of Panicum virgatum.</title>
        <authorList>
            <person name="Lovell J.T."/>
            <person name="Jenkins J."/>
            <person name="Shu S."/>
            <person name="Juenger T.E."/>
            <person name="Schmutz J."/>
        </authorList>
    </citation>
    <scope>NUCLEOTIDE SEQUENCE [LARGE SCALE GENOMIC DNA]</scope>
    <source>
        <strain evidence="15">AP13</strain>
        <strain evidence="16">cv. AP13</strain>
    </source>
</reference>
<dbReference type="EMBL" id="CM029037">
    <property type="protein sequence ID" value="KAG2659012.1"/>
    <property type="molecule type" value="Genomic_DNA"/>
</dbReference>
<dbReference type="PROSITE" id="PS00211">
    <property type="entry name" value="ABC_TRANSPORTER_1"/>
    <property type="match status" value="2"/>
</dbReference>
<evidence type="ECO:0000256" key="2">
    <source>
        <dbReference type="ARBA" id="ARBA00007577"/>
    </source>
</evidence>
<proteinExistence type="inferred from homology"/>
<dbReference type="FunFam" id="3.40.50.300:FF:000205">
    <property type="entry name" value="ABC transporter B family member 4"/>
    <property type="match status" value="1"/>
</dbReference>
<dbReference type="CDD" id="cd18577">
    <property type="entry name" value="ABC_6TM_Pgp_ABCB1_D1_like"/>
    <property type="match status" value="1"/>
</dbReference>
<evidence type="ECO:0000256" key="6">
    <source>
        <dbReference type="ARBA" id="ARBA00022741"/>
    </source>
</evidence>
<dbReference type="GO" id="GO:0016887">
    <property type="term" value="F:ATP hydrolysis activity"/>
    <property type="evidence" value="ECO:0007669"/>
    <property type="project" value="InterPro"/>
</dbReference>
<dbReference type="Gene3D" id="3.40.50.300">
    <property type="entry name" value="P-loop containing nucleotide triphosphate hydrolases"/>
    <property type="match status" value="2"/>
</dbReference>
<dbReference type="PANTHER" id="PTHR45136:SF2">
    <property type="entry name" value="ABC TRANSPORTER DOMAIN-CONTAINING PROTEIN"/>
    <property type="match status" value="1"/>
</dbReference>
<evidence type="ECO:0000256" key="7">
    <source>
        <dbReference type="ARBA" id="ARBA00022840"/>
    </source>
</evidence>
<dbReference type="CDD" id="cd18578">
    <property type="entry name" value="ABC_6TM_Pgp_ABCB1_D2_like"/>
    <property type="match status" value="1"/>
</dbReference>
<evidence type="ECO:0000256" key="5">
    <source>
        <dbReference type="ARBA" id="ARBA00022737"/>
    </source>
</evidence>
<feature type="transmembrane region" description="Helical" evidence="12">
    <location>
        <begin position="623"/>
        <end position="640"/>
    </location>
</feature>
<accession>A0A8T0XBT9</accession>
<dbReference type="InterPro" id="IPR011527">
    <property type="entry name" value="ABC1_TM_dom"/>
</dbReference>
<dbReference type="InterPro" id="IPR017871">
    <property type="entry name" value="ABC_transporter-like_CS"/>
</dbReference>
<feature type="domain" description="ABC transporter" evidence="13">
    <location>
        <begin position="266"/>
        <end position="502"/>
    </location>
</feature>
<feature type="transmembrane region" description="Helical" evidence="12">
    <location>
        <begin position="804"/>
        <end position="827"/>
    </location>
</feature>
<dbReference type="AlphaFoldDB" id="A0A8T0XBT9"/>
<keyword evidence="3" id="KW-0813">Transport</keyword>
<keyword evidence="10" id="KW-0325">Glycoprotein</keyword>
<evidence type="ECO:0000256" key="4">
    <source>
        <dbReference type="ARBA" id="ARBA00022692"/>
    </source>
</evidence>
<protein>
    <submittedName>
        <fullName evidence="15">Uncharacterized protein</fullName>
    </submittedName>
</protein>
<evidence type="ECO:0000313" key="15">
    <source>
        <dbReference type="EMBL" id="KAG2659011.1"/>
    </source>
</evidence>
<feature type="transmembrane region" description="Helical" evidence="12">
    <location>
        <begin position="727"/>
        <end position="746"/>
    </location>
</feature>
<keyword evidence="9 12" id="KW-0472">Membrane</keyword>
<feature type="domain" description="ABC transmembrane type-1" evidence="14">
    <location>
        <begin position="1"/>
        <end position="231"/>
    </location>
</feature>
<dbReference type="SUPFAM" id="SSF90123">
    <property type="entry name" value="ABC transporter transmembrane region"/>
    <property type="match status" value="2"/>
</dbReference>
<dbReference type="InterPro" id="IPR003439">
    <property type="entry name" value="ABC_transporter-like_ATP-bd"/>
</dbReference>
<evidence type="ECO:0000259" key="14">
    <source>
        <dbReference type="PROSITE" id="PS50929"/>
    </source>
</evidence>
<evidence type="ECO:0000259" key="13">
    <source>
        <dbReference type="PROSITE" id="PS50893"/>
    </source>
</evidence>
<evidence type="ECO:0000256" key="8">
    <source>
        <dbReference type="ARBA" id="ARBA00022989"/>
    </source>
</evidence>
<organism evidence="15 16">
    <name type="scientific">Panicum virgatum</name>
    <name type="common">Blackwell switchgrass</name>
    <dbReference type="NCBI Taxonomy" id="38727"/>
    <lineage>
        <taxon>Eukaryota</taxon>
        <taxon>Viridiplantae</taxon>
        <taxon>Streptophyta</taxon>
        <taxon>Embryophyta</taxon>
        <taxon>Tracheophyta</taxon>
        <taxon>Spermatophyta</taxon>
        <taxon>Magnoliopsida</taxon>
        <taxon>Liliopsida</taxon>
        <taxon>Poales</taxon>
        <taxon>Poaceae</taxon>
        <taxon>PACMAD clade</taxon>
        <taxon>Panicoideae</taxon>
        <taxon>Panicodae</taxon>
        <taxon>Paniceae</taxon>
        <taxon>Panicinae</taxon>
        <taxon>Panicum</taxon>
        <taxon>Panicum sect. Hiantes</taxon>
    </lineage>
</organism>
<evidence type="ECO:0000256" key="9">
    <source>
        <dbReference type="ARBA" id="ARBA00023136"/>
    </source>
</evidence>
<comment type="subunit">
    <text evidence="11">Interacts with 1-naphthylphthalamic acid (NPA).</text>
</comment>
<dbReference type="FunFam" id="3.40.50.300:FF:000066">
    <property type="entry name" value="ABC transporter B family member 1"/>
    <property type="match status" value="1"/>
</dbReference>
<dbReference type="SUPFAM" id="SSF52540">
    <property type="entry name" value="P-loop containing nucleoside triphosphate hydrolases"/>
    <property type="match status" value="2"/>
</dbReference>
<dbReference type="GO" id="GO:0005886">
    <property type="term" value="C:plasma membrane"/>
    <property type="evidence" value="ECO:0007669"/>
    <property type="project" value="UniProtKB-SubCell"/>
</dbReference>
<evidence type="ECO:0000256" key="12">
    <source>
        <dbReference type="SAM" id="Phobius"/>
    </source>
</evidence>
<keyword evidence="7" id="KW-0067">ATP-binding</keyword>
<keyword evidence="4 12" id="KW-0812">Transmembrane</keyword>
<feature type="transmembrane region" description="Helical" evidence="12">
    <location>
        <begin position="202"/>
        <end position="223"/>
    </location>
</feature>
<comment type="subcellular location">
    <subcellularLocation>
        <location evidence="1">Cell membrane</location>
        <topology evidence="1">Multi-pass membrane protein</topology>
    </subcellularLocation>
</comment>